<keyword evidence="3" id="KW-1185">Reference proteome</keyword>
<reference evidence="3" key="1">
    <citation type="submission" date="2011-03" db="EMBL/GenBank/DDBJ databases">
        <title>The genome sequence of Vavraia culicis strain floridensis.</title>
        <authorList>
            <consortium name="The Broad Institute Genome Sequencing Platform"/>
            <person name="Cuomo C."/>
            <person name="Becnel J."/>
            <person name="Sanscrainte N."/>
            <person name="Young S.K."/>
            <person name="Zeng Q."/>
            <person name="Gargeya S."/>
            <person name="Fitzgerald M."/>
            <person name="Haas B."/>
            <person name="Abouelleil A."/>
            <person name="Alvarado L."/>
            <person name="Arachchi H.M."/>
            <person name="Berlin A."/>
            <person name="Chapman S.B."/>
            <person name="Gearin G."/>
            <person name="Goldberg J."/>
            <person name="Griggs A."/>
            <person name="Gujja S."/>
            <person name="Hansen M."/>
            <person name="Heiman D."/>
            <person name="Howarth C."/>
            <person name="Larimer J."/>
            <person name="Lui A."/>
            <person name="MacDonald P.J.P."/>
            <person name="McCowen C."/>
            <person name="Montmayeur A."/>
            <person name="Murphy C."/>
            <person name="Neiman D."/>
            <person name="Pearson M."/>
            <person name="Priest M."/>
            <person name="Roberts A."/>
            <person name="Saif S."/>
            <person name="Shea T."/>
            <person name="Sisk P."/>
            <person name="Stolte C."/>
            <person name="Sykes S."/>
            <person name="Wortman J."/>
            <person name="Nusbaum C."/>
            <person name="Birren B."/>
        </authorList>
    </citation>
    <scope>NUCLEOTIDE SEQUENCE [LARGE SCALE GENOMIC DNA]</scope>
    <source>
        <strain evidence="3">floridensis</strain>
    </source>
</reference>
<dbReference type="AlphaFoldDB" id="L2GXI9"/>
<dbReference type="GeneID" id="19878387"/>
<dbReference type="OrthoDB" id="10430415at2759"/>
<dbReference type="VEuPathDB" id="MicrosporidiaDB:VCUG_00500"/>
<dbReference type="Proteomes" id="UP000011081">
    <property type="component" value="Unassembled WGS sequence"/>
</dbReference>
<proteinExistence type="predicted"/>
<feature type="region of interest" description="Disordered" evidence="1">
    <location>
        <begin position="140"/>
        <end position="168"/>
    </location>
</feature>
<gene>
    <name evidence="2" type="ORF">VCUG_00500</name>
</gene>
<feature type="compositionally biased region" description="Basic and acidic residues" evidence="1">
    <location>
        <begin position="90"/>
        <end position="103"/>
    </location>
</feature>
<dbReference type="OMA" id="ACRKIAN"/>
<dbReference type="HOGENOM" id="CLU_1062399_0_0_1"/>
<name>L2GXI9_VAVCU</name>
<evidence type="ECO:0000256" key="1">
    <source>
        <dbReference type="SAM" id="MobiDB-lite"/>
    </source>
</evidence>
<feature type="compositionally biased region" description="Basic and acidic residues" evidence="1">
    <location>
        <begin position="158"/>
        <end position="168"/>
    </location>
</feature>
<feature type="compositionally biased region" description="Low complexity" evidence="1">
    <location>
        <begin position="78"/>
        <end position="89"/>
    </location>
</feature>
<dbReference type="RefSeq" id="XP_008073520.1">
    <property type="nucleotide sequence ID" value="XM_008075329.1"/>
</dbReference>
<feature type="region of interest" description="Disordered" evidence="1">
    <location>
        <begin position="78"/>
        <end position="104"/>
    </location>
</feature>
<dbReference type="EMBL" id="GL877408">
    <property type="protein sequence ID" value="ELA48077.1"/>
    <property type="molecule type" value="Genomic_DNA"/>
</dbReference>
<dbReference type="InParanoid" id="L2GXI9"/>
<evidence type="ECO:0000313" key="3">
    <source>
        <dbReference type="Proteomes" id="UP000011081"/>
    </source>
</evidence>
<protein>
    <submittedName>
        <fullName evidence="2">Uncharacterized protein</fullName>
    </submittedName>
</protein>
<feature type="region of interest" description="Disordered" evidence="1">
    <location>
        <begin position="188"/>
        <end position="217"/>
    </location>
</feature>
<feature type="compositionally biased region" description="Basic and acidic residues" evidence="1">
    <location>
        <begin position="140"/>
        <end position="149"/>
    </location>
</feature>
<organism evidence="2 3">
    <name type="scientific">Vavraia culicis (isolate floridensis)</name>
    <name type="common">Microsporidian parasite</name>
    <dbReference type="NCBI Taxonomy" id="948595"/>
    <lineage>
        <taxon>Eukaryota</taxon>
        <taxon>Fungi</taxon>
        <taxon>Fungi incertae sedis</taxon>
        <taxon>Microsporidia</taxon>
        <taxon>Pleistophoridae</taxon>
        <taxon>Vavraia</taxon>
    </lineage>
</organism>
<accession>L2GXI9</accession>
<evidence type="ECO:0000313" key="2">
    <source>
        <dbReference type="EMBL" id="ELA48077.1"/>
    </source>
</evidence>
<sequence length="259" mass="29678">MCVGLLRKMFMNCRAACRRVANFIAPSNKNRDDIRSSEEERIIQRSRDRIVGKKNRRKSTNKSAKEDAGSVVIDSDVSSMSGISESGSAVKDRRTVDEKEARYPRKGIASTKEWSRAVNEQMSDDHNSLVSLSLSKCEEKDVKRENTDKKRLRNQNSSRDDRLARDTNKVSQVSVLRNKIPFKRNENYRSSSMTESSSNISLLPSDNEYGETKPTINFKNKSDYSDLIENYEDSGEQRQVIDKMKKFLKKCEGKKKGKK</sequence>
<feature type="compositionally biased region" description="Low complexity" evidence="1">
    <location>
        <begin position="190"/>
        <end position="201"/>
    </location>
</feature>